<keyword evidence="1" id="KW-0732">Signal</keyword>
<evidence type="ECO:0000256" key="1">
    <source>
        <dbReference type="SAM" id="SignalP"/>
    </source>
</evidence>
<dbReference type="InterPro" id="IPR024079">
    <property type="entry name" value="MetalloPept_cat_dom_sf"/>
</dbReference>
<dbReference type="AlphaFoldDB" id="A0A0N5C2Q8"/>
<organism evidence="3 4">
    <name type="scientific">Strongyloides papillosus</name>
    <name type="common">Intestinal threadworm</name>
    <dbReference type="NCBI Taxonomy" id="174720"/>
    <lineage>
        <taxon>Eukaryota</taxon>
        <taxon>Metazoa</taxon>
        <taxon>Ecdysozoa</taxon>
        <taxon>Nematoda</taxon>
        <taxon>Chromadorea</taxon>
        <taxon>Rhabditida</taxon>
        <taxon>Tylenchina</taxon>
        <taxon>Panagrolaimomorpha</taxon>
        <taxon>Strongyloidoidea</taxon>
        <taxon>Strongyloididae</taxon>
        <taxon>Strongyloides</taxon>
    </lineage>
</organism>
<evidence type="ECO:0000313" key="4">
    <source>
        <dbReference type="WBParaSite" id="SPAL_0001226700.1"/>
    </source>
</evidence>
<protein>
    <submittedName>
        <fullName evidence="4">Astacin domain-containing protein</fullName>
    </submittedName>
</protein>
<proteinExistence type="predicted"/>
<feature type="signal peptide" evidence="1">
    <location>
        <begin position="1"/>
        <end position="20"/>
    </location>
</feature>
<name>A0A0N5C2Q8_STREA</name>
<dbReference type="WBParaSite" id="SPAL_0001226700.1">
    <property type="protein sequence ID" value="SPAL_0001226700.1"/>
    <property type="gene ID" value="SPAL_0001226700"/>
</dbReference>
<dbReference type="GO" id="GO:0006508">
    <property type="term" value="P:proteolysis"/>
    <property type="evidence" value="ECO:0007669"/>
    <property type="project" value="InterPro"/>
</dbReference>
<dbReference type="GO" id="GO:0004222">
    <property type="term" value="F:metalloendopeptidase activity"/>
    <property type="evidence" value="ECO:0007669"/>
    <property type="project" value="InterPro"/>
</dbReference>
<dbReference type="Gene3D" id="3.40.390.10">
    <property type="entry name" value="Collagenase (Catalytic Domain)"/>
    <property type="match status" value="1"/>
</dbReference>
<feature type="domain" description="EGF-like" evidence="2">
    <location>
        <begin position="266"/>
        <end position="277"/>
    </location>
</feature>
<dbReference type="InterPro" id="IPR001506">
    <property type="entry name" value="Peptidase_M12A"/>
</dbReference>
<dbReference type="Proteomes" id="UP000046392">
    <property type="component" value="Unplaced"/>
</dbReference>
<feature type="chain" id="PRO_5005895350" evidence="1">
    <location>
        <begin position="21"/>
        <end position="402"/>
    </location>
</feature>
<dbReference type="Pfam" id="PF01400">
    <property type="entry name" value="Astacin"/>
    <property type="match status" value="1"/>
</dbReference>
<sequence>MKNFFLILAVQLCIVQNSMEQNSKINIQSSGKPPYYKDLLTSTPYYVDKKIDTFITTKSITIQGRFLNATDEIFDTFYIINQETCLNFIKNEALIKDSIGINFLVGNKNEVTLSNSSNFPTNVTLQEDVYKNAKSLTFYIGLALGLIPEVRRPDRQIDVNVDMENVIEEYKKYYEIANKSNVPYLNDTDFDFKSAMFFDSNFGLLKGKQSTYTVKLYKDYQYPSYVSKSFSHNDYKHMYYYYCDWSKIQNNCKNGGFPVPNDKNRCKCPYYLTGDKCEEFFPDYHNPIYYNAKHVTTFSLMANSTEQCVSVNLKDELLFLKVTSKNGKNVSIVIEDLKFERTNCKIGRSYLEIFIREDKGAAGINLCKDSENITLPALSKEVFLVFKAYYENTSLSFSFKED</sequence>
<keyword evidence="3" id="KW-1185">Reference proteome</keyword>
<reference evidence="4" key="1">
    <citation type="submission" date="2017-02" db="UniProtKB">
        <authorList>
            <consortium name="WormBaseParasite"/>
        </authorList>
    </citation>
    <scope>IDENTIFICATION</scope>
</reference>
<evidence type="ECO:0000259" key="2">
    <source>
        <dbReference type="PROSITE" id="PS00022"/>
    </source>
</evidence>
<evidence type="ECO:0000313" key="3">
    <source>
        <dbReference type="Proteomes" id="UP000046392"/>
    </source>
</evidence>
<dbReference type="InterPro" id="IPR000742">
    <property type="entry name" value="EGF"/>
</dbReference>
<accession>A0A0N5C2Q8</accession>
<dbReference type="PROSITE" id="PS00022">
    <property type="entry name" value="EGF_1"/>
    <property type="match status" value="1"/>
</dbReference>